<comment type="caution">
    <text evidence="1">The sequence shown here is derived from an EMBL/GenBank/DDBJ whole genome shotgun (WGS) entry which is preliminary data.</text>
</comment>
<organism evidence="1 2">
    <name type="scientific">Dendrolimus kikuchii</name>
    <dbReference type="NCBI Taxonomy" id="765133"/>
    <lineage>
        <taxon>Eukaryota</taxon>
        <taxon>Metazoa</taxon>
        <taxon>Ecdysozoa</taxon>
        <taxon>Arthropoda</taxon>
        <taxon>Hexapoda</taxon>
        <taxon>Insecta</taxon>
        <taxon>Pterygota</taxon>
        <taxon>Neoptera</taxon>
        <taxon>Endopterygota</taxon>
        <taxon>Lepidoptera</taxon>
        <taxon>Glossata</taxon>
        <taxon>Ditrysia</taxon>
        <taxon>Bombycoidea</taxon>
        <taxon>Lasiocampidae</taxon>
        <taxon>Dendrolimus</taxon>
    </lineage>
</organism>
<dbReference type="Proteomes" id="UP000824533">
    <property type="component" value="Linkage Group LG14"/>
</dbReference>
<gene>
    <name evidence="1" type="ORF">K1T71_008382</name>
</gene>
<protein>
    <submittedName>
        <fullName evidence="1">Uncharacterized protein</fullName>
    </submittedName>
</protein>
<name>A0ACC1CX22_9NEOP</name>
<reference evidence="1 2" key="1">
    <citation type="journal article" date="2021" name="Front. Genet.">
        <title>Chromosome-Level Genome Assembly Reveals Significant Gene Expansion in the Toll and IMD Signaling Pathways of Dendrolimus kikuchii.</title>
        <authorList>
            <person name="Zhou J."/>
            <person name="Wu P."/>
            <person name="Xiong Z."/>
            <person name="Liu N."/>
            <person name="Zhao N."/>
            <person name="Ji M."/>
            <person name="Qiu Y."/>
            <person name="Yang B."/>
        </authorList>
    </citation>
    <scope>NUCLEOTIDE SEQUENCE [LARGE SCALE GENOMIC DNA]</scope>
    <source>
        <strain evidence="1">Ann1</strain>
    </source>
</reference>
<evidence type="ECO:0000313" key="1">
    <source>
        <dbReference type="EMBL" id="KAJ0176208.1"/>
    </source>
</evidence>
<accession>A0ACC1CX22</accession>
<proteinExistence type="predicted"/>
<sequence length="713" mass="83549">MIGFCRGCLIKYDEPFELLQYTEKNRRLFVYSTGLQVKRNDAFTFQLCKDCYLNMKLACKFKKLCRTSDKRFKNYLSLKEIDDSLDLCNFIKQNDDNFSFRFPLMSGNSTPANQKLKDDDNESTCTSIRNFMTDMLQGEEMPDTEARIIKEVIEEEADVLDDSLDSHWLQDDVSIDTDFKLDFSFSPFSTPRSVKNDHCYTPLKLSKDKEREELNYYTSKAIIEKPDQIEELNIINEAINNIPSNDNENIFEEMVESPKNYLGSIDGVNNEALGINAQNYYVQRDIFDDNLESIEVNAKESDKNDQCTIDRNLEMALKNAATDKFSLDDLLVSPPVFSNGQMTPTIANILFSEKIESPTNQNIGQCIENFQNVEGHCNLDGFFNDSQDYDTDNIIKEAIDKEYQNEGFIDEGETSRNNNEIKSNVDQGKTKIDFENLNENDTRDVWLIGKNFDIENFLCKLCEKKFASLKALRLHSSKRHKIKIILDKKVIVKFSEKRKEYYCETCGNKFKDRIQFFRHKKTHNDPDKVYQCDICLLICTSQNKLDQHNKIHYPQTNDVKEKKYMCNICGKLFSTQTNFTLHQRRHTKSYKFYCNECGKGFYRTTDLTNHKRHHTLDRPFQCLQCFQYFSLRNSLVQHIKNIHFGQKYFQCDCCNTKYKKKCELIKHVKKQERKRNRIKIVAGKTKKFCVSSSEDNMKKFLVIQPILKDAIDH</sequence>
<evidence type="ECO:0000313" key="2">
    <source>
        <dbReference type="Proteomes" id="UP000824533"/>
    </source>
</evidence>
<keyword evidence="2" id="KW-1185">Reference proteome</keyword>
<dbReference type="EMBL" id="CM034400">
    <property type="protein sequence ID" value="KAJ0176208.1"/>
    <property type="molecule type" value="Genomic_DNA"/>
</dbReference>